<proteinExistence type="predicted"/>
<evidence type="ECO:0008006" key="3">
    <source>
        <dbReference type="Google" id="ProtNLM"/>
    </source>
</evidence>
<dbReference type="GO" id="GO:0009306">
    <property type="term" value="P:protein secretion"/>
    <property type="evidence" value="ECO:0007669"/>
    <property type="project" value="InterPro"/>
</dbReference>
<dbReference type="Pfam" id="PF11654">
    <property type="entry name" value="NCE101"/>
    <property type="match status" value="1"/>
</dbReference>
<dbReference type="InterPro" id="IPR024242">
    <property type="entry name" value="NCE101"/>
</dbReference>
<accession>A0AAX4H8N5</accession>
<dbReference type="PANTHER" id="PTHR28011:SF1">
    <property type="entry name" value="NON-CLASSICAL EXPORT PROTEIN 1"/>
    <property type="match status" value="1"/>
</dbReference>
<organism evidence="1 2">
    <name type="scientific">Australozyma saopauloensis</name>
    <dbReference type="NCBI Taxonomy" id="291208"/>
    <lineage>
        <taxon>Eukaryota</taxon>
        <taxon>Fungi</taxon>
        <taxon>Dikarya</taxon>
        <taxon>Ascomycota</taxon>
        <taxon>Saccharomycotina</taxon>
        <taxon>Pichiomycetes</taxon>
        <taxon>Metschnikowiaceae</taxon>
        <taxon>Australozyma</taxon>
    </lineage>
</organism>
<evidence type="ECO:0000313" key="1">
    <source>
        <dbReference type="EMBL" id="WPK24887.1"/>
    </source>
</evidence>
<reference evidence="1 2" key="1">
    <citation type="submission" date="2023-10" db="EMBL/GenBank/DDBJ databases">
        <title>Draft Genome Sequence of Candida saopaulonensis from a very Premature Infant with Sepsis.</title>
        <authorList>
            <person name="Ning Y."/>
            <person name="Dai R."/>
            <person name="Xiao M."/>
            <person name="Xu Y."/>
            <person name="Yan Q."/>
            <person name="Zhang L."/>
        </authorList>
    </citation>
    <scope>NUCLEOTIDE SEQUENCE [LARGE SCALE GENOMIC DNA]</scope>
    <source>
        <strain evidence="1 2">19XY460</strain>
    </source>
</reference>
<dbReference type="KEGG" id="asau:88173250"/>
<dbReference type="RefSeq" id="XP_062877270.1">
    <property type="nucleotide sequence ID" value="XM_063021200.1"/>
</dbReference>
<evidence type="ECO:0000313" key="2">
    <source>
        <dbReference type="Proteomes" id="UP001338582"/>
    </source>
</evidence>
<gene>
    <name evidence="1" type="ORF">PUMCH_002185</name>
</gene>
<keyword evidence="2" id="KW-1185">Reference proteome</keyword>
<sequence>MQYPYLISRLVDPVAALFIGSAAYFLQEKRLGREEGHTFIELAMKRWRGEP</sequence>
<dbReference type="EMBL" id="CP138896">
    <property type="protein sequence ID" value="WPK24887.1"/>
    <property type="molecule type" value="Genomic_DNA"/>
</dbReference>
<dbReference type="GeneID" id="88173250"/>
<dbReference type="PANTHER" id="PTHR28011">
    <property type="entry name" value="NON-CLASSICAL EXPORT PROTEIN 1"/>
    <property type="match status" value="1"/>
</dbReference>
<protein>
    <recommendedName>
        <fullName evidence="3">Non-classical export protein 1</fullName>
    </recommendedName>
</protein>
<name>A0AAX4H8N5_9ASCO</name>
<dbReference type="Proteomes" id="UP001338582">
    <property type="component" value="Chromosome 3"/>
</dbReference>
<dbReference type="AlphaFoldDB" id="A0AAX4H8N5"/>